<accession>A0AAV4TVJ4</accession>
<sequence>MEEKMLDAAETNNSASICAVSSALKVTCCSVQSILIDASLHALHLQWVQLLLPDDHPTHAYLQQGVREENFTAYVLFTNEVRPEWPSV</sequence>
<evidence type="ECO:0000313" key="1">
    <source>
        <dbReference type="EMBL" id="GIY49007.1"/>
    </source>
</evidence>
<dbReference type="Proteomes" id="UP001054837">
    <property type="component" value="Unassembled WGS sequence"/>
</dbReference>
<dbReference type="AlphaFoldDB" id="A0AAV4TVJ4"/>
<organism evidence="1 2">
    <name type="scientific">Caerostris darwini</name>
    <dbReference type="NCBI Taxonomy" id="1538125"/>
    <lineage>
        <taxon>Eukaryota</taxon>
        <taxon>Metazoa</taxon>
        <taxon>Ecdysozoa</taxon>
        <taxon>Arthropoda</taxon>
        <taxon>Chelicerata</taxon>
        <taxon>Arachnida</taxon>
        <taxon>Araneae</taxon>
        <taxon>Araneomorphae</taxon>
        <taxon>Entelegynae</taxon>
        <taxon>Araneoidea</taxon>
        <taxon>Araneidae</taxon>
        <taxon>Caerostris</taxon>
    </lineage>
</organism>
<reference evidence="1 2" key="1">
    <citation type="submission" date="2021-06" db="EMBL/GenBank/DDBJ databases">
        <title>Caerostris darwini draft genome.</title>
        <authorList>
            <person name="Kono N."/>
            <person name="Arakawa K."/>
        </authorList>
    </citation>
    <scope>NUCLEOTIDE SEQUENCE [LARGE SCALE GENOMIC DNA]</scope>
</reference>
<keyword evidence="2" id="KW-1185">Reference proteome</keyword>
<evidence type="ECO:0000313" key="2">
    <source>
        <dbReference type="Proteomes" id="UP001054837"/>
    </source>
</evidence>
<protein>
    <submittedName>
        <fullName evidence="1">Uncharacterized protein</fullName>
    </submittedName>
</protein>
<name>A0AAV4TVJ4_9ARAC</name>
<proteinExistence type="predicted"/>
<comment type="caution">
    <text evidence="1">The sequence shown here is derived from an EMBL/GenBank/DDBJ whole genome shotgun (WGS) entry which is preliminary data.</text>
</comment>
<dbReference type="EMBL" id="BPLQ01010186">
    <property type="protein sequence ID" value="GIY49007.1"/>
    <property type="molecule type" value="Genomic_DNA"/>
</dbReference>
<gene>
    <name evidence="1" type="ORF">CDAR_520111</name>
</gene>